<feature type="region of interest" description="Disordered" evidence="1">
    <location>
        <begin position="1"/>
        <end position="59"/>
    </location>
</feature>
<feature type="compositionally biased region" description="Polar residues" evidence="1">
    <location>
        <begin position="133"/>
        <end position="145"/>
    </location>
</feature>
<keyword evidence="2" id="KW-0812">Transmembrane</keyword>
<sequence length="145" mass="14907">MKPDRHAEAHRRVGRVSPDKSSVRLPAPGRRTTTFDVDLTARSGTPEQPRATVGAMNENPRSRILRRARLTTAAIAVTAVAGTAALTAVASNATANGGTGNTGSGTANNRNNHNGTRSQRTTGSRSTGVVPVPSNSQPQGGSNAS</sequence>
<feature type="region of interest" description="Disordered" evidence="1">
    <location>
        <begin position="90"/>
        <end position="145"/>
    </location>
</feature>
<reference evidence="4" key="1">
    <citation type="journal article" date="2019" name="Int. J. Syst. Evol. Microbiol.">
        <title>The Global Catalogue of Microorganisms (GCM) 10K type strain sequencing project: providing services to taxonomists for standard genome sequencing and annotation.</title>
        <authorList>
            <consortium name="The Broad Institute Genomics Platform"/>
            <consortium name="The Broad Institute Genome Sequencing Center for Infectious Disease"/>
            <person name="Wu L."/>
            <person name="Ma J."/>
        </authorList>
    </citation>
    <scope>NUCLEOTIDE SEQUENCE [LARGE SCALE GENOMIC DNA]</scope>
    <source>
        <strain evidence="4">JCM 11813</strain>
    </source>
</reference>
<evidence type="ECO:0000256" key="1">
    <source>
        <dbReference type="SAM" id="MobiDB-lite"/>
    </source>
</evidence>
<evidence type="ECO:0000313" key="4">
    <source>
        <dbReference type="Proteomes" id="UP001499979"/>
    </source>
</evidence>
<accession>A0ABP4F9Q1</accession>
<protein>
    <submittedName>
        <fullName evidence="3">Uncharacterized protein</fullName>
    </submittedName>
</protein>
<dbReference type="Proteomes" id="UP001499979">
    <property type="component" value="Unassembled WGS sequence"/>
</dbReference>
<evidence type="ECO:0000313" key="3">
    <source>
        <dbReference type="EMBL" id="GAA1157596.1"/>
    </source>
</evidence>
<evidence type="ECO:0000256" key="2">
    <source>
        <dbReference type="SAM" id="Phobius"/>
    </source>
</evidence>
<name>A0ABP4F9Q1_9ACTN</name>
<keyword evidence="2" id="KW-0472">Membrane</keyword>
<organism evidence="3 4">
    <name type="scientific">Nocardioides aquiterrae</name>
    <dbReference type="NCBI Taxonomy" id="203799"/>
    <lineage>
        <taxon>Bacteria</taxon>
        <taxon>Bacillati</taxon>
        <taxon>Actinomycetota</taxon>
        <taxon>Actinomycetes</taxon>
        <taxon>Propionibacteriales</taxon>
        <taxon>Nocardioidaceae</taxon>
        <taxon>Nocardioides</taxon>
    </lineage>
</organism>
<feature type="transmembrane region" description="Helical" evidence="2">
    <location>
        <begin position="70"/>
        <end position="90"/>
    </location>
</feature>
<feature type="compositionally biased region" description="Basic and acidic residues" evidence="1">
    <location>
        <begin position="1"/>
        <end position="22"/>
    </location>
</feature>
<dbReference type="EMBL" id="BAAAJE010000023">
    <property type="protein sequence ID" value="GAA1157596.1"/>
    <property type="molecule type" value="Genomic_DNA"/>
</dbReference>
<proteinExistence type="predicted"/>
<comment type="caution">
    <text evidence="3">The sequence shown here is derived from an EMBL/GenBank/DDBJ whole genome shotgun (WGS) entry which is preliminary data.</text>
</comment>
<gene>
    <name evidence="3" type="ORF">GCM10009606_39470</name>
</gene>
<keyword evidence="4" id="KW-1185">Reference proteome</keyword>
<keyword evidence="2" id="KW-1133">Transmembrane helix</keyword>
<feature type="compositionally biased region" description="Low complexity" evidence="1">
    <location>
        <begin position="104"/>
        <end position="128"/>
    </location>
</feature>